<protein>
    <submittedName>
        <fullName evidence="1">Uncharacterized protein</fullName>
    </submittedName>
</protein>
<evidence type="ECO:0000313" key="2">
    <source>
        <dbReference type="Proteomes" id="UP000663828"/>
    </source>
</evidence>
<comment type="caution">
    <text evidence="1">The sequence shown here is derived from an EMBL/GenBank/DDBJ whole genome shotgun (WGS) entry which is preliminary data.</text>
</comment>
<sequence length="86" mass="9613">MMASSSNNLQNSYFFYGTHPLKVPHTLIHANSTTSLSTSTADQSSNHLSLDLNQNHFRHGFFSTTTHSLSNLTTSRSNDQDNNEVR</sequence>
<organism evidence="1 2">
    <name type="scientific">Adineta ricciae</name>
    <name type="common">Rotifer</name>
    <dbReference type="NCBI Taxonomy" id="249248"/>
    <lineage>
        <taxon>Eukaryota</taxon>
        <taxon>Metazoa</taxon>
        <taxon>Spiralia</taxon>
        <taxon>Gnathifera</taxon>
        <taxon>Rotifera</taxon>
        <taxon>Eurotatoria</taxon>
        <taxon>Bdelloidea</taxon>
        <taxon>Adinetida</taxon>
        <taxon>Adinetidae</taxon>
        <taxon>Adineta</taxon>
    </lineage>
</organism>
<keyword evidence="2" id="KW-1185">Reference proteome</keyword>
<accession>A0A814JCZ8</accession>
<reference evidence="1" key="1">
    <citation type="submission" date="2021-02" db="EMBL/GenBank/DDBJ databases">
        <authorList>
            <person name="Nowell W R."/>
        </authorList>
    </citation>
    <scope>NUCLEOTIDE SEQUENCE</scope>
</reference>
<proteinExistence type="predicted"/>
<name>A0A814JCZ8_ADIRI</name>
<dbReference type="EMBL" id="CAJNOR010000908">
    <property type="protein sequence ID" value="CAF1034231.1"/>
    <property type="molecule type" value="Genomic_DNA"/>
</dbReference>
<dbReference type="Proteomes" id="UP000663828">
    <property type="component" value="Unassembled WGS sequence"/>
</dbReference>
<gene>
    <name evidence="1" type="ORF">XAT740_LOCUS14914</name>
</gene>
<dbReference type="AlphaFoldDB" id="A0A814JCZ8"/>
<evidence type="ECO:0000313" key="1">
    <source>
        <dbReference type="EMBL" id="CAF1034231.1"/>
    </source>
</evidence>